<keyword evidence="3" id="KW-1185">Reference proteome</keyword>
<evidence type="ECO:0000313" key="3">
    <source>
        <dbReference type="Proteomes" id="UP001139103"/>
    </source>
</evidence>
<dbReference type="AlphaFoldDB" id="A0A9X1MMK5"/>
<feature type="signal peptide" evidence="1">
    <location>
        <begin position="1"/>
        <end position="21"/>
    </location>
</feature>
<accession>A0A9X1MMK5</accession>
<dbReference type="RefSeq" id="WP_230220577.1">
    <property type="nucleotide sequence ID" value="NZ_JAJKFT010000010.1"/>
</dbReference>
<feature type="chain" id="PRO_5040811018" description="Carboxypeptidase regulatory-like domain-containing protein" evidence="1">
    <location>
        <begin position="22"/>
        <end position="139"/>
    </location>
</feature>
<proteinExistence type="predicted"/>
<keyword evidence="1" id="KW-0732">Signal</keyword>
<comment type="caution">
    <text evidence="2">The sequence shown here is derived from an EMBL/GenBank/DDBJ whole genome shotgun (WGS) entry which is preliminary data.</text>
</comment>
<organism evidence="2 3">
    <name type="scientific">Blastopirellula sediminis</name>
    <dbReference type="NCBI Taxonomy" id="2894196"/>
    <lineage>
        <taxon>Bacteria</taxon>
        <taxon>Pseudomonadati</taxon>
        <taxon>Planctomycetota</taxon>
        <taxon>Planctomycetia</taxon>
        <taxon>Pirellulales</taxon>
        <taxon>Pirellulaceae</taxon>
        <taxon>Blastopirellula</taxon>
    </lineage>
</organism>
<evidence type="ECO:0008006" key="4">
    <source>
        <dbReference type="Google" id="ProtNLM"/>
    </source>
</evidence>
<evidence type="ECO:0000313" key="2">
    <source>
        <dbReference type="EMBL" id="MCC9629903.1"/>
    </source>
</evidence>
<dbReference type="EMBL" id="JAJKFT010000010">
    <property type="protein sequence ID" value="MCC9629903.1"/>
    <property type="molecule type" value="Genomic_DNA"/>
</dbReference>
<protein>
    <recommendedName>
        <fullName evidence="4">Carboxypeptidase regulatory-like domain-containing protein</fullName>
    </recommendedName>
</protein>
<dbReference type="Proteomes" id="UP001139103">
    <property type="component" value="Unassembled WGS sequence"/>
</dbReference>
<sequence>MWKTINIGCACAALLIGVVCLTGCGGDDGYAMVEGTVTLDGQPIENGVISLVPLDGETPTAGERIENGVYKMRAPLGTKRVEISASKVVGQRAAYAGEADSPQMDITKSIVPARYNMKSELTLDVAPGINKKDFDLKSK</sequence>
<evidence type="ECO:0000256" key="1">
    <source>
        <dbReference type="SAM" id="SignalP"/>
    </source>
</evidence>
<gene>
    <name evidence="2" type="ORF">LOC68_16045</name>
</gene>
<name>A0A9X1MMK5_9BACT</name>
<reference evidence="2" key="1">
    <citation type="submission" date="2021-11" db="EMBL/GenBank/DDBJ databases">
        <title>Genome sequence.</title>
        <authorList>
            <person name="Sun Q."/>
        </authorList>
    </citation>
    <scope>NUCLEOTIDE SEQUENCE</scope>
    <source>
        <strain evidence="2">JC732</strain>
    </source>
</reference>